<evidence type="ECO:0000256" key="4">
    <source>
        <dbReference type="ARBA" id="ARBA00022741"/>
    </source>
</evidence>
<dbReference type="SUPFAM" id="SSF52029">
    <property type="entry name" value="GroEL apical domain-like"/>
    <property type="match status" value="1"/>
</dbReference>
<proteinExistence type="inferred from homology"/>
<dbReference type="SUPFAM" id="SSF54849">
    <property type="entry name" value="GroEL-intermediate domain like"/>
    <property type="match status" value="1"/>
</dbReference>
<dbReference type="Gene3D" id="3.30.260.10">
    <property type="entry name" value="TCP-1-like chaperonin intermediate domain"/>
    <property type="match status" value="1"/>
</dbReference>
<evidence type="ECO:0000256" key="2">
    <source>
        <dbReference type="ARBA" id="ARBA00008020"/>
    </source>
</evidence>
<dbReference type="Proteomes" id="UP001438707">
    <property type="component" value="Unassembled WGS sequence"/>
</dbReference>
<evidence type="ECO:0000256" key="7">
    <source>
        <dbReference type="ARBA" id="ARBA00029602"/>
    </source>
</evidence>
<comment type="similarity">
    <text evidence="2 8">Belongs to the TCP-1 chaperonin family.</text>
</comment>
<keyword evidence="3" id="KW-0963">Cytoplasm</keyword>
<evidence type="ECO:0000313" key="10">
    <source>
        <dbReference type="Proteomes" id="UP001438707"/>
    </source>
</evidence>
<dbReference type="InterPro" id="IPR002423">
    <property type="entry name" value="Cpn60/GroEL/TCP-1"/>
</dbReference>
<dbReference type="Gene3D" id="3.50.7.10">
    <property type="entry name" value="GroEL"/>
    <property type="match status" value="1"/>
</dbReference>
<comment type="caution">
    <text evidence="9">The sequence shown here is derived from an EMBL/GenBank/DDBJ whole genome shotgun (WGS) entry which is preliminary data.</text>
</comment>
<dbReference type="PROSITE" id="PS00750">
    <property type="entry name" value="TCP1_1"/>
    <property type="match status" value="1"/>
</dbReference>
<dbReference type="EMBL" id="JALJOS010000008">
    <property type="protein sequence ID" value="KAK9835523.1"/>
    <property type="molecule type" value="Genomic_DNA"/>
</dbReference>
<dbReference type="InterPro" id="IPR027410">
    <property type="entry name" value="TCP-1-like_intermed_sf"/>
</dbReference>
<evidence type="ECO:0000256" key="3">
    <source>
        <dbReference type="ARBA" id="ARBA00022490"/>
    </source>
</evidence>
<keyword evidence="10" id="KW-1185">Reference proteome</keyword>
<dbReference type="GO" id="GO:0051082">
    <property type="term" value="F:unfolded protein binding"/>
    <property type="evidence" value="ECO:0007669"/>
    <property type="project" value="InterPro"/>
</dbReference>
<evidence type="ECO:0000256" key="6">
    <source>
        <dbReference type="ARBA" id="ARBA00023186"/>
    </source>
</evidence>
<reference evidence="9 10" key="1">
    <citation type="journal article" date="2024" name="Nat. Commun.">
        <title>Phylogenomics reveals the evolutionary origins of lichenization in chlorophyte algae.</title>
        <authorList>
            <person name="Puginier C."/>
            <person name="Libourel C."/>
            <person name="Otte J."/>
            <person name="Skaloud P."/>
            <person name="Haon M."/>
            <person name="Grisel S."/>
            <person name="Petersen M."/>
            <person name="Berrin J.G."/>
            <person name="Delaux P.M."/>
            <person name="Dal Grande F."/>
            <person name="Keller J."/>
        </authorList>
    </citation>
    <scope>NUCLEOTIDE SEQUENCE [LARGE SCALE GENOMIC DNA]</scope>
    <source>
        <strain evidence="9 10">SAG 2145</strain>
    </source>
</reference>
<dbReference type="AlphaFoldDB" id="A0AAW1RP85"/>
<accession>A0AAW1RP85</accession>
<evidence type="ECO:0000256" key="5">
    <source>
        <dbReference type="ARBA" id="ARBA00022840"/>
    </source>
</evidence>
<dbReference type="FunFam" id="3.50.7.10:FF:000008">
    <property type="entry name" value="T-complex protein 1 subunit theta"/>
    <property type="match status" value="1"/>
</dbReference>
<dbReference type="InterPro" id="IPR027409">
    <property type="entry name" value="GroEL-like_apical_dom_sf"/>
</dbReference>
<dbReference type="Pfam" id="PF00118">
    <property type="entry name" value="Cpn60_TCP1"/>
    <property type="match status" value="1"/>
</dbReference>
<gene>
    <name evidence="9" type="ORF">WJX74_002248</name>
</gene>
<evidence type="ECO:0000313" key="9">
    <source>
        <dbReference type="EMBL" id="KAK9835523.1"/>
    </source>
</evidence>
<dbReference type="InterPro" id="IPR027413">
    <property type="entry name" value="GROEL-like_equatorial_sf"/>
</dbReference>
<dbReference type="PRINTS" id="PR00304">
    <property type="entry name" value="TCOMPLEXTCP1"/>
</dbReference>
<dbReference type="PANTHER" id="PTHR11353">
    <property type="entry name" value="CHAPERONIN"/>
    <property type="match status" value="1"/>
</dbReference>
<dbReference type="GO" id="GO:0140662">
    <property type="term" value="F:ATP-dependent protein folding chaperone"/>
    <property type="evidence" value="ECO:0007669"/>
    <property type="project" value="InterPro"/>
</dbReference>
<dbReference type="GO" id="GO:0005524">
    <property type="term" value="F:ATP binding"/>
    <property type="evidence" value="ECO:0007669"/>
    <property type="project" value="UniProtKB-KW"/>
</dbReference>
<dbReference type="InterPro" id="IPR017998">
    <property type="entry name" value="Chaperone_TCP-1"/>
</dbReference>
<evidence type="ECO:0000256" key="8">
    <source>
        <dbReference type="RuleBase" id="RU004187"/>
    </source>
</evidence>
<dbReference type="SUPFAM" id="SSF48592">
    <property type="entry name" value="GroEL equatorial domain-like"/>
    <property type="match status" value="1"/>
</dbReference>
<comment type="subcellular location">
    <subcellularLocation>
        <location evidence="1">Cytoplasm</location>
    </subcellularLocation>
</comment>
<evidence type="ECO:0000256" key="1">
    <source>
        <dbReference type="ARBA" id="ARBA00004496"/>
    </source>
</evidence>
<keyword evidence="5 8" id="KW-0067">ATP-binding</keyword>
<protein>
    <recommendedName>
        <fullName evidence="7">CCT-theta</fullName>
    </recommendedName>
</protein>
<keyword evidence="6 8" id="KW-0143">Chaperone</keyword>
<organism evidence="9 10">
    <name type="scientific">Apatococcus lobatus</name>
    <dbReference type="NCBI Taxonomy" id="904363"/>
    <lineage>
        <taxon>Eukaryota</taxon>
        <taxon>Viridiplantae</taxon>
        <taxon>Chlorophyta</taxon>
        <taxon>core chlorophytes</taxon>
        <taxon>Trebouxiophyceae</taxon>
        <taxon>Chlorellales</taxon>
        <taxon>Chlorellaceae</taxon>
        <taxon>Apatococcus</taxon>
    </lineage>
</organism>
<dbReference type="GO" id="GO:0016887">
    <property type="term" value="F:ATP hydrolysis activity"/>
    <property type="evidence" value="ECO:0007669"/>
    <property type="project" value="InterPro"/>
</dbReference>
<sequence>MGSMGLPYGLQAMLKDGHKHFSGVDEAVVKNIEACRGLSNITRTSLGPNGMNKMVINHLDKLFVTSDTATIVTELEVEHPAAKLLVMAAKAQEAEIGDATNLVITLAGELLAAAGDLLRDGLHTSEVADGYAAAGAKALDILKSLIHPGSEELDVRDSAAVAQRITGAVASRFYGYESVLSPLIADACIAVCPKNPANFNVDNVRVAKIAGGGIQDSQLIQGVVIKRDAEGTLRHVTDAKVAVFAQGIDTSGTETKGTVLLRNAEELQSYSRSEEDRMEQLIKGIADSGARVVVAGSAIGEMAMHFVEKYGLMAVRIPSKFDLRRFCRATGSTALAKVGSPSAEELGFAKSLKAVEIGGTNCLLLEQEVGSSGGGIATMVLRAATDNVLDDLERAVDDGVNAYKALCKDARTVVAGGGSELEVARQLAEHGRKETGLEQYAYAKFAEALEVVPRVLAENSGLNATEAVNRLQAAHAEGQAEAGLDIETGQPADLKTDKGLMDLYAAKWWAMKFAVDAAVTVLRVDQIIMAKQAGGPKPRGDGAMDDD</sequence>
<name>A0AAW1RP85_9CHLO</name>
<dbReference type="InterPro" id="IPR012721">
    <property type="entry name" value="Chap_CCT_theta"/>
</dbReference>
<dbReference type="InterPro" id="IPR002194">
    <property type="entry name" value="Chaperonin_TCP-1_CS"/>
</dbReference>
<keyword evidence="4 8" id="KW-0547">Nucleotide-binding</keyword>
<dbReference type="CDD" id="cd03341">
    <property type="entry name" value="TCP1_theta"/>
    <property type="match status" value="1"/>
</dbReference>
<dbReference type="GO" id="GO:0005737">
    <property type="term" value="C:cytoplasm"/>
    <property type="evidence" value="ECO:0007669"/>
    <property type="project" value="UniProtKB-SubCell"/>
</dbReference>
<dbReference type="NCBIfam" id="TIGR02346">
    <property type="entry name" value="chap_CCT_theta"/>
    <property type="match status" value="1"/>
</dbReference>
<dbReference type="Gene3D" id="1.10.560.10">
    <property type="entry name" value="GroEL-like equatorial domain"/>
    <property type="match status" value="1"/>
</dbReference>